<protein>
    <recommendedName>
        <fullName evidence="2">Nucleotidyltransferase</fullName>
    </recommendedName>
</protein>
<gene>
    <name evidence="1" type="ORF">ENQ20_10340</name>
</gene>
<sequence length="190" mass="21986">MSSDSLIQSVQDFFAILEERKIDYVLVGGIAILYYVEGRNTQDLDLLIAVSSLEKLPELKIASQDMYFARANYGELQIDLLFTQNPLFKKVHKEYSKVQKFLDRNIPLATVEGLLLLKLYALPSLYRQGNFARVGIYENDIAILLYYYEPDTAALLDEISKYVNETDFEEIKGIVSDIQKRIHRFKNESR</sequence>
<name>A0A7C1FFR0_9CHLR</name>
<dbReference type="InterPro" id="IPR043519">
    <property type="entry name" value="NT_sf"/>
</dbReference>
<dbReference type="AlphaFoldDB" id="A0A7C1FFR0"/>
<proteinExistence type="predicted"/>
<comment type="caution">
    <text evidence="1">The sequence shown here is derived from an EMBL/GenBank/DDBJ whole genome shotgun (WGS) entry which is preliminary data.</text>
</comment>
<evidence type="ECO:0008006" key="2">
    <source>
        <dbReference type="Google" id="ProtNLM"/>
    </source>
</evidence>
<evidence type="ECO:0000313" key="1">
    <source>
        <dbReference type="EMBL" id="HDX31872.1"/>
    </source>
</evidence>
<dbReference type="EMBL" id="DSMG01000101">
    <property type="protein sequence ID" value="HDX31872.1"/>
    <property type="molecule type" value="Genomic_DNA"/>
</dbReference>
<dbReference type="SUPFAM" id="SSF81301">
    <property type="entry name" value="Nucleotidyltransferase"/>
    <property type="match status" value="1"/>
</dbReference>
<accession>A0A7C1FFR0</accession>
<organism evidence="1">
    <name type="scientific">Caldilinea aerophila</name>
    <dbReference type="NCBI Taxonomy" id="133453"/>
    <lineage>
        <taxon>Bacteria</taxon>
        <taxon>Bacillati</taxon>
        <taxon>Chloroflexota</taxon>
        <taxon>Caldilineae</taxon>
        <taxon>Caldilineales</taxon>
        <taxon>Caldilineaceae</taxon>
        <taxon>Caldilinea</taxon>
    </lineage>
</organism>
<dbReference type="Gene3D" id="3.30.460.40">
    <property type="match status" value="1"/>
</dbReference>
<reference evidence="1" key="1">
    <citation type="journal article" date="2020" name="mSystems">
        <title>Genome- and Community-Level Interaction Insights into Carbon Utilization and Element Cycling Functions of Hydrothermarchaeota in Hydrothermal Sediment.</title>
        <authorList>
            <person name="Zhou Z."/>
            <person name="Liu Y."/>
            <person name="Xu W."/>
            <person name="Pan J."/>
            <person name="Luo Z.H."/>
            <person name="Li M."/>
        </authorList>
    </citation>
    <scope>NUCLEOTIDE SEQUENCE [LARGE SCALE GENOMIC DNA]</scope>
    <source>
        <strain evidence="1">SpSt-289</strain>
    </source>
</reference>